<feature type="domain" description="PARP catalytic" evidence="6">
    <location>
        <begin position="809"/>
        <end position="1047"/>
    </location>
</feature>
<accession>A0AA36MK48</accession>
<comment type="caution">
    <text evidence="8">The sequence shown here is derived from an EMBL/GenBank/DDBJ whole genome shotgun (WGS) entry which is preliminary data.</text>
</comment>
<dbReference type="NCBIfam" id="TIGR00756">
    <property type="entry name" value="PPR"/>
    <property type="match status" value="1"/>
</dbReference>
<dbReference type="Pfam" id="PF00644">
    <property type="entry name" value="PARP"/>
    <property type="match status" value="1"/>
</dbReference>
<organism evidence="8 9">
    <name type="scientific">Effrenium voratum</name>
    <dbReference type="NCBI Taxonomy" id="2562239"/>
    <lineage>
        <taxon>Eukaryota</taxon>
        <taxon>Sar</taxon>
        <taxon>Alveolata</taxon>
        <taxon>Dinophyceae</taxon>
        <taxon>Suessiales</taxon>
        <taxon>Symbiodiniaceae</taxon>
        <taxon>Effrenium</taxon>
    </lineage>
</organism>
<dbReference type="InterPro" id="IPR007743">
    <property type="entry name" value="Immunity-related_GTPase-like"/>
</dbReference>
<keyword evidence="4" id="KW-0520">NAD</keyword>
<keyword evidence="5" id="KW-0472">Membrane</keyword>
<feature type="repeat" description="PPR" evidence="3">
    <location>
        <begin position="261"/>
        <end position="295"/>
    </location>
</feature>
<comment type="similarity">
    <text evidence="1">Belongs to the TRAFAC class dynamin-like GTPase superfamily. IRG family.</text>
</comment>
<keyword evidence="5" id="KW-0812">Transmembrane</keyword>
<dbReference type="InterPro" id="IPR011990">
    <property type="entry name" value="TPR-like_helical_dom_sf"/>
</dbReference>
<evidence type="ECO:0000256" key="3">
    <source>
        <dbReference type="PROSITE-ProRule" id="PRU00708"/>
    </source>
</evidence>
<dbReference type="Gene3D" id="3.90.228.10">
    <property type="match status" value="1"/>
</dbReference>
<dbReference type="InterPro" id="IPR027417">
    <property type="entry name" value="P-loop_NTPase"/>
</dbReference>
<dbReference type="InterPro" id="IPR012317">
    <property type="entry name" value="Poly(ADP-ribose)pol_cat_dom"/>
</dbReference>
<name>A0AA36MK48_9DINO</name>
<feature type="repeat" description="PPR" evidence="3">
    <location>
        <begin position="226"/>
        <end position="260"/>
    </location>
</feature>
<dbReference type="EMBL" id="CAUJNA010000004">
    <property type="protein sequence ID" value="CAJ1370232.1"/>
    <property type="molecule type" value="Genomic_DNA"/>
</dbReference>
<evidence type="ECO:0000259" key="7">
    <source>
        <dbReference type="PROSITE" id="PS51716"/>
    </source>
</evidence>
<evidence type="ECO:0000256" key="5">
    <source>
        <dbReference type="SAM" id="Phobius"/>
    </source>
</evidence>
<feature type="domain" description="IRG-type G" evidence="7">
    <location>
        <begin position="580"/>
        <end position="793"/>
    </location>
</feature>
<evidence type="ECO:0000256" key="4">
    <source>
        <dbReference type="RuleBase" id="RU362114"/>
    </source>
</evidence>
<keyword evidence="2" id="KW-0677">Repeat</keyword>
<evidence type="ECO:0000313" key="9">
    <source>
        <dbReference type="Proteomes" id="UP001178507"/>
    </source>
</evidence>
<dbReference type="SUPFAM" id="SSF56399">
    <property type="entry name" value="ADP-ribosylation"/>
    <property type="match status" value="1"/>
</dbReference>
<dbReference type="GO" id="GO:0005525">
    <property type="term" value="F:GTP binding"/>
    <property type="evidence" value="ECO:0007669"/>
    <property type="project" value="InterPro"/>
</dbReference>
<dbReference type="Pfam" id="PF13812">
    <property type="entry name" value="PPR_3"/>
    <property type="match status" value="1"/>
</dbReference>
<dbReference type="Pfam" id="PF17177">
    <property type="entry name" value="PPR_long"/>
    <property type="match status" value="1"/>
</dbReference>
<dbReference type="Pfam" id="PF05049">
    <property type="entry name" value="IIGP"/>
    <property type="match status" value="1"/>
</dbReference>
<feature type="transmembrane region" description="Helical" evidence="5">
    <location>
        <begin position="532"/>
        <end position="552"/>
    </location>
</feature>
<dbReference type="AlphaFoldDB" id="A0AA36MK48"/>
<evidence type="ECO:0000259" key="6">
    <source>
        <dbReference type="PROSITE" id="PS51059"/>
    </source>
</evidence>
<keyword evidence="5" id="KW-1133">Transmembrane helix</keyword>
<keyword evidence="9" id="KW-1185">Reference proteome</keyword>
<feature type="repeat" description="PPR" evidence="3">
    <location>
        <begin position="86"/>
        <end position="120"/>
    </location>
</feature>
<proteinExistence type="inferred from homology"/>
<dbReference type="PROSITE" id="PS51375">
    <property type="entry name" value="PPR"/>
    <property type="match status" value="6"/>
</dbReference>
<dbReference type="PROSITE" id="PS51716">
    <property type="entry name" value="G_IRG"/>
    <property type="match status" value="1"/>
</dbReference>
<keyword evidence="4" id="KW-0808">Transferase</keyword>
<dbReference type="GO" id="GO:0003950">
    <property type="term" value="F:NAD+ poly-ADP-ribosyltransferase activity"/>
    <property type="evidence" value="ECO:0007669"/>
    <property type="project" value="UniProtKB-UniRule"/>
</dbReference>
<evidence type="ECO:0000256" key="2">
    <source>
        <dbReference type="ARBA" id="ARBA00022737"/>
    </source>
</evidence>
<dbReference type="SUPFAM" id="SSF52540">
    <property type="entry name" value="P-loop containing nucleoside triphosphate hydrolases"/>
    <property type="match status" value="1"/>
</dbReference>
<sequence length="1047" mass="114987">MVYQGGGGTSVSLMASAMRGRGSKVDAVFQELLLAQPGGADAALARLGPLPVRGSTRLLSRLAKVRRPELAEKVLRWMLSSSAETNCFHFNAMLDAHARSGEWQRALALLEEMLSHQVQLQSVSLGCAIAACEKGLQWQRGMALLMMMSDLALESNVIVFNAAASACEKEGQWRQALRLVELLSLRGLSPDIITMSSAISACEKAGEWHTALQIFAQLEDLTIQVDTIACNAVLSACEKGGQWQQAVAILEQMLRGVSAPDIISWSSAISACERSGLWTAALELLAALQRHGLRLDTVAVSAALSVCQKASQWTRAVELFSEMQRRQVPRNTVAFNVLLAALEEPGRWQEALQLLDSMAQSSIERSAISFNSAVSVCSAARRWLETLSLLQAMQDLRIAATTITCSAALRSLAKASQGHQALQLLRQMQAEKNVEVFHTAIEACEACGLADDAMDALEAVAAAAVDACDEATRRTPLACLWTLPPMWWLLPHFLHGVFSGAWGAAGAAGAGAGAAAGGGGGAAAGVLSLVTLPVPVLAAVTAALVLPGLYYLMRSDPFATPQHVPDDPEYPQPEWLQVQGQFNFAIIGKSGAGKSTFMNAFRGLRDADPGAAKTGRKETTHHPTPFTIPEELMKECPEVVRDKLRRIVLWDLPGAGTPSHPQESYIKDKGLRYMDGVVIILDTRFTEIDEMLAKAMRKFQVPLSIVRNKMDTEILNAANELDDDQGEEERCSQVTPGVLAELREDLETQAGDLRKLGCIFLISAGAVLSKRPKAWHSPLLQQFGSLKEKMMRDMFYARMGGYPRYWSRRPVDLDLRLVPVENSEWAQGLEALLRASDCGNCLVLHEAKVREVHRIEHPQLWKRFHDMKADLLTRHVGHPIEGLVDQEVLRKAELSEVDEVMNEVWAFHGTTDSMVDFVWKEGFDARLSRKGLYGKGAYFSPDACKANQYTCQEERDRPMKGDPSRLRHLLLCRVVLGEPCYPQGDLKAALRPPCRMLCEKAICDHFRTDSVVAAKGVANAGRQRHTEYVVYDGRQVYPEYLIKYTLA</sequence>
<gene>
    <name evidence="8" type="ORF">EVOR1521_LOCUS855</name>
</gene>
<feature type="repeat" description="PPR" evidence="3">
    <location>
        <begin position="191"/>
        <end position="225"/>
    </location>
</feature>
<reference evidence="8" key="1">
    <citation type="submission" date="2023-08" db="EMBL/GenBank/DDBJ databases">
        <authorList>
            <person name="Chen Y."/>
            <person name="Shah S."/>
            <person name="Dougan E. K."/>
            <person name="Thang M."/>
            <person name="Chan C."/>
        </authorList>
    </citation>
    <scope>NUCLEOTIDE SEQUENCE</scope>
</reference>
<dbReference type="Proteomes" id="UP001178507">
    <property type="component" value="Unassembled WGS sequence"/>
</dbReference>
<dbReference type="InterPro" id="IPR033443">
    <property type="entry name" value="PROP1-like_PPR_dom"/>
</dbReference>
<dbReference type="InterPro" id="IPR030385">
    <property type="entry name" value="G_IRG_dom"/>
</dbReference>
<protein>
    <recommendedName>
        <fullName evidence="4">Poly [ADP-ribose] polymerase</fullName>
        <shortName evidence="4">PARP</shortName>
        <ecNumber evidence="4">2.4.2.-</ecNumber>
    </recommendedName>
</protein>
<dbReference type="GO" id="GO:0016020">
    <property type="term" value="C:membrane"/>
    <property type="evidence" value="ECO:0007669"/>
    <property type="project" value="InterPro"/>
</dbReference>
<dbReference type="PANTHER" id="PTHR47447:SF17">
    <property type="entry name" value="OS12G0638900 PROTEIN"/>
    <property type="match status" value="1"/>
</dbReference>
<feature type="repeat" description="PPR" evidence="3">
    <location>
        <begin position="331"/>
        <end position="365"/>
    </location>
</feature>
<dbReference type="Pfam" id="PF01535">
    <property type="entry name" value="PPR"/>
    <property type="match status" value="1"/>
</dbReference>
<dbReference type="Gene3D" id="3.40.50.300">
    <property type="entry name" value="P-loop containing nucleotide triphosphate hydrolases"/>
    <property type="match status" value="1"/>
</dbReference>
<evidence type="ECO:0000313" key="8">
    <source>
        <dbReference type="EMBL" id="CAJ1370232.1"/>
    </source>
</evidence>
<dbReference type="EC" id="2.4.2.-" evidence="4"/>
<dbReference type="InterPro" id="IPR002885">
    <property type="entry name" value="PPR_rpt"/>
</dbReference>
<feature type="repeat" description="PPR" evidence="3">
    <location>
        <begin position="156"/>
        <end position="190"/>
    </location>
</feature>
<evidence type="ECO:0000256" key="1">
    <source>
        <dbReference type="ARBA" id="ARBA00005429"/>
    </source>
</evidence>
<dbReference type="PANTHER" id="PTHR47447">
    <property type="entry name" value="OS03G0856100 PROTEIN"/>
    <property type="match status" value="1"/>
</dbReference>
<keyword evidence="4" id="KW-0328">Glycosyltransferase</keyword>
<dbReference type="PROSITE" id="PS51059">
    <property type="entry name" value="PARP_CATALYTIC"/>
    <property type="match status" value="1"/>
</dbReference>
<dbReference type="Gene3D" id="1.25.40.10">
    <property type="entry name" value="Tetratricopeptide repeat domain"/>
    <property type="match status" value="3"/>
</dbReference>